<dbReference type="InterPro" id="IPR044665">
    <property type="entry name" value="E_coli_cyclophilin_A-like"/>
</dbReference>
<dbReference type="GO" id="GO:0003755">
    <property type="term" value="F:peptidyl-prolyl cis-trans isomerase activity"/>
    <property type="evidence" value="ECO:0007669"/>
    <property type="project" value="UniProtKB-KW"/>
</dbReference>
<keyword evidence="4" id="KW-1133">Transmembrane helix</keyword>
<protein>
    <recommendedName>
        <fullName evidence="1">peptidylprolyl isomerase</fullName>
        <ecNumber evidence="1">5.2.1.8</ecNumber>
    </recommendedName>
</protein>
<sequence>MFSPFFSLNFLLNPFLHALSHTPPFFTHLISLFLDVPLSHTLSLLIFSLCSRRKPFFASFFSSVLFSHDFVLSVLGFIAVSLLTPHSGWLVIDFHEMNNAANRLVAALSVPRYRNVKHINLEFACDVEDNHLEIVENGFVVQTGDPKGHVQGFIDPSTEKTRAIPLGIMVNGENAPLYGETLEEVGLYKAQMKLPFNAF</sequence>
<dbReference type="EC" id="5.2.1.8" evidence="1"/>
<keyword evidence="4" id="KW-0812">Transmembrane</keyword>
<proteinExistence type="predicted"/>
<evidence type="ECO:0000256" key="1">
    <source>
        <dbReference type="ARBA" id="ARBA00013194"/>
    </source>
</evidence>
<keyword evidence="2" id="KW-0697">Rotamase</keyword>
<dbReference type="AlphaFoldDB" id="A0AAD1YNX1"/>
<dbReference type="PANTHER" id="PTHR43246">
    <property type="entry name" value="PEPTIDYL-PROLYL CIS-TRANS ISOMERASE CYP38, CHLOROPLASTIC"/>
    <property type="match status" value="1"/>
</dbReference>
<dbReference type="Proteomes" id="UP000834106">
    <property type="component" value="Chromosome 1"/>
</dbReference>
<accession>A0AAD1YNX1</accession>
<dbReference type="EMBL" id="OU503036">
    <property type="protein sequence ID" value="CAI9753618.1"/>
    <property type="molecule type" value="Genomic_DNA"/>
</dbReference>
<feature type="transmembrane region" description="Helical" evidence="4">
    <location>
        <begin position="70"/>
        <end position="92"/>
    </location>
</feature>
<keyword evidence="4" id="KW-0472">Membrane</keyword>
<evidence type="ECO:0000256" key="4">
    <source>
        <dbReference type="SAM" id="Phobius"/>
    </source>
</evidence>
<gene>
    <name evidence="5" type="ORF">FPE_LOCUS1049</name>
</gene>
<evidence type="ECO:0000256" key="2">
    <source>
        <dbReference type="ARBA" id="ARBA00023110"/>
    </source>
</evidence>
<evidence type="ECO:0000313" key="5">
    <source>
        <dbReference type="EMBL" id="CAI9753618.1"/>
    </source>
</evidence>
<keyword evidence="3" id="KW-0413">Isomerase</keyword>
<feature type="transmembrane region" description="Helical" evidence="4">
    <location>
        <begin position="25"/>
        <end position="49"/>
    </location>
</feature>
<keyword evidence="6" id="KW-1185">Reference proteome</keyword>
<name>A0AAD1YNX1_9LAMI</name>
<evidence type="ECO:0000256" key="3">
    <source>
        <dbReference type="ARBA" id="ARBA00023235"/>
    </source>
</evidence>
<organism evidence="5 6">
    <name type="scientific">Fraxinus pennsylvanica</name>
    <dbReference type="NCBI Taxonomy" id="56036"/>
    <lineage>
        <taxon>Eukaryota</taxon>
        <taxon>Viridiplantae</taxon>
        <taxon>Streptophyta</taxon>
        <taxon>Embryophyta</taxon>
        <taxon>Tracheophyta</taxon>
        <taxon>Spermatophyta</taxon>
        <taxon>Magnoliopsida</taxon>
        <taxon>eudicotyledons</taxon>
        <taxon>Gunneridae</taxon>
        <taxon>Pentapetalae</taxon>
        <taxon>asterids</taxon>
        <taxon>lamiids</taxon>
        <taxon>Lamiales</taxon>
        <taxon>Oleaceae</taxon>
        <taxon>Oleeae</taxon>
        <taxon>Fraxinus</taxon>
    </lineage>
</organism>
<reference evidence="5" key="1">
    <citation type="submission" date="2023-05" db="EMBL/GenBank/DDBJ databases">
        <authorList>
            <person name="Huff M."/>
        </authorList>
    </citation>
    <scope>NUCLEOTIDE SEQUENCE</scope>
</reference>
<evidence type="ECO:0000313" key="6">
    <source>
        <dbReference type="Proteomes" id="UP000834106"/>
    </source>
</evidence>